<dbReference type="PRINTS" id="PR00508">
    <property type="entry name" value="S21N4MTFRASE"/>
</dbReference>
<protein>
    <recommendedName>
        <fullName evidence="3">Type II methyltransferase</fullName>
        <ecNumber evidence="3">2.1.1.113</ecNumber>
    </recommendedName>
    <alternativeName>
        <fullName evidence="3">N-4 cytosine-specific methyltransferase</fullName>
    </alternativeName>
</protein>
<dbReference type="EMBL" id="JBHSHT010000002">
    <property type="protein sequence ID" value="MFC4825295.1"/>
    <property type="molecule type" value="Genomic_DNA"/>
</dbReference>
<reference evidence="5 6" key="1">
    <citation type="journal article" date="2019" name="Int. J. Syst. Evol. Microbiol.">
        <title>The Global Catalogue of Microorganisms (GCM) 10K type strain sequencing project: providing services to taxonomists for standard genome sequencing and annotation.</title>
        <authorList>
            <consortium name="The Broad Institute Genomics Platform"/>
            <consortium name="The Broad Institute Genome Sequencing Center for Infectious Disease"/>
            <person name="Wu L."/>
            <person name="Ma J."/>
        </authorList>
    </citation>
    <scope>NUCLEOTIDE SEQUENCE [LARGE SCALE GENOMIC DNA]</scope>
    <source>
        <strain evidence="5 6">XZYJ18</strain>
    </source>
</reference>
<dbReference type="RefSeq" id="WP_254269014.1">
    <property type="nucleotide sequence ID" value="NZ_CP100400.1"/>
</dbReference>
<comment type="catalytic activity">
    <reaction evidence="3">
        <text>a 2'-deoxycytidine in DNA + S-adenosyl-L-methionine = an N(4)-methyl-2'-deoxycytidine in DNA + S-adenosyl-L-homocysteine + H(+)</text>
        <dbReference type="Rhea" id="RHEA:16857"/>
        <dbReference type="Rhea" id="RHEA-COMP:11369"/>
        <dbReference type="Rhea" id="RHEA-COMP:13674"/>
        <dbReference type="ChEBI" id="CHEBI:15378"/>
        <dbReference type="ChEBI" id="CHEBI:57856"/>
        <dbReference type="ChEBI" id="CHEBI:59789"/>
        <dbReference type="ChEBI" id="CHEBI:85452"/>
        <dbReference type="ChEBI" id="CHEBI:137933"/>
        <dbReference type="EC" id="2.1.1.113"/>
    </reaction>
</comment>
<evidence type="ECO:0000256" key="1">
    <source>
        <dbReference type="ARBA" id="ARBA00022603"/>
    </source>
</evidence>
<evidence type="ECO:0000313" key="6">
    <source>
        <dbReference type="Proteomes" id="UP001595945"/>
    </source>
</evidence>
<keyword evidence="1 3" id="KW-0489">Methyltransferase</keyword>
<keyword evidence="3" id="KW-0949">S-adenosyl-L-methionine</keyword>
<sequence length="226" mass="25740">MQTFLTLEHDRETDIPAEYDDVRTPEAYVRHFLREFSESGDTVFDPFAGFGTTLTVAEELGRVPYGVEYEEDRVELVRDRIDRPENVRRASALDLDFDRFPAFDCCLTSPPYMERSMAVNPFRNYAAESESDYEAYLADLTDLFARLADHAAADATVLVDISNMKHEERVTTLAWDVADAVSESLRFEGEVVVGWEGEEQTERDGGTYGYGYDHSYCLVFRADGTE</sequence>
<dbReference type="InterPro" id="IPR029063">
    <property type="entry name" value="SAM-dependent_MTases_sf"/>
</dbReference>
<dbReference type="GeneID" id="73043994"/>
<dbReference type="Pfam" id="PF01555">
    <property type="entry name" value="N6_N4_Mtase"/>
    <property type="match status" value="1"/>
</dbReference>
<dbReference type="Gene3D" id="3.40.50.150">
    <property type="entry name" value="Vaccinia Virus protein VP39"/>
    <property type="match status" value="2"/>
</dbReference>
<dbReference type="Proteomes" id="UP001595945">
    <property type="component" value="Unassembled WGS sequence"/>
</dbReference>
<dbReference type="GO" id="GO:0009307">
    <property type="term" value="P:DNA restriction-modification system"/>
    <property type="evidence" value="ECO:0007669"/>
    <property type="project" value="UniProtKB-KW"/>
</dbReference>
<dbReference type="InterPro" id="IPR002941">
    <property type="entry name" value="DNA_methylase_N4/N6"/>
</dbReference>
<keyword evidence="2" id="KW-0808">Transferase</keyword>
<accession>A0ABD5Q3Z4</accession>
<keyword evidence="6" id="KW-1185">Reference proteome</keyword>
<comment type="similarity">
    <text evidence="3">Belongs to the N(4)/N(6)-methyltransferase family.</text>
</comment>
<dbReference type="InterPro" id="IPR001091">
    <property type="entry name" value="RM_Methyltransferase"/>
</dbReference>
<gene>
    <name evidence="5" type="ORF">ACFO9K_13605</name>
</gene>
<evidence type="ECO:0000256" key="3">
    <source>
        <dbReference type="RuleBase" id="RU362026"/>
    </source>
</evidence>
<proteinExistence type="inferred from homology"/>
<comment type="caution">
    <text evidence="5">The sequence shown here is derived from an EMBL/GenBank/DDBJ whole genome shotgun (WGS) entry which is preliminary data.</text>
</comment>
<evidence type="ECO:0000256" key="2">
    <source>
        <dbReference type="ARBA" id="ARBA00022679"/>
    </source>
</evidence>
<dbReference type="GO" id="GO:0015667">
    <property type="term" value="F:site-specific DNA-methyltransferase (cytosine-N4-specific) activity"/>
    <property type="evidence" value="ECO:0007669"/>
    <property type="project" value="UniProtKB-EC"/>
</dbReference>
<evidence type="ECO:0000259" key="4">
    <source>
        <dbReference type="Pfam" id="PF01555"/>
    </source>
</evidence>
<evidence type="ECO:0000313" key="5">
    <source>
        <dbReference type="EMBL" id="MFC4825295.1"/>
    </source>
</evidence>
<name>A0ABD5Q3Z4_9EURY</name>
<dbReference type="CDD" id="cd02440">
    <property type="entry name" value="AdoMet_MTases"/>
    <property type="match status" value="1"/>
</dbReference>
<keyword evidence="3" id="KW-0680">Restriction system</keyword>
<dbReference type="AlphaFoldDB" id="A0ABD5Q3Z4"/>
<dbReference type="EC" id="2.1.1.113" evidence="3"/>
<feature type="domain" description="DNA methylase N-4/N-6" evidence="4">
    <location>
        <begin position="23"/>
        <end position="77"/>
    </location>
</feature>
<organism evidence="5 6">
    <name type="scientific">Halorussus aquaticus</name>
    <dbReference type="NCBI Taxonomy" id="2953748"/>
    <lineage>
        <taxon>Archaea</taxon>
        <taxon>Methanobacteriati</taxon>
        <taxon>Methanobacteriota</taxon>
        <taxon>Stenosarchaea group</taxon>
        <taxon>Halobacteria</taxon>
        <taxon>Halobacteriales</taxon>
        <taxon>Haladaptataceae</taxon>
        <taxon>Halorussus</taxon>
    </lineage>
</organism>
<dbReference type="GO" id="GO:0032259">
    <property type="term" value="P:methylation"/>
    <property type="evidence" value="ECO:0007669"/>
    <property type="project" value="UniProtKB-KW"/>
</dbReference>
<dbReference type="SUPFAM" id="SSF53335">
    <property type="entry name" value="S-adenosyl-L-methionine-dependent methyltransferases"/>
    <property type="match status" value="1"/>
</dbReference>